<protein>
    <recommendedName>
        <fullName evidence="4">Ubiquitin-like protease family profile domain-containing protein</fullName>
    </recommendedName>
</protein>
<dbReference type="GO" id="GO:0008234">
    <property type="term" value="F:cysteine-type peptidase activity"/>
    <property type="evidence" value="ECO:0007669"/>
    <property type="project" value="UniProtKB-KW"/>
</dbReference>
<evidence type="ECO:0000313" key="5">
    <source>
        <dbReference type="EMBL" id="CAD8078489.1"/>
    </source>
</evidence>
<dbReference type="OrthoDB" id="1939479at2759"/>
<evidence type="ECO:0000313" key="6">
    <source>
        <dbReference type="Proteomes" id="UP000692954"/>
    </source>
</evidence>
<dbReference type="EMBL" id="CAJJDN010000037">
    <property type="protein sequence ID" value="CAD8078489.1"/>
    <property type="molecule type" value="Genomic_DNA"/>
</dbReference>
<accession>A0A8S1MG61</accession>
<keyword evidence="6" id="KW-1185">Reference proteome</keyword>
<keyword evidence="2" id="KW-0378">Hydrolase</keyword>
<dbReference type="PROSITE" id="PS50600">
    <property type="entry name" value="ULP_PROTEASE"/>
    <property type="match status" value="1"/>
</dbReference>
<reference evidence="5" key="1">
    <citation type="submission" date="2021-01" db="EMBL/GenBank/DDBJ databases">
        <authorList>
            <consortium name="Genoscope - CEA"/>
            <person name="William W."/>
        </authorList>
    </citation>
    <scope>NUCLEOTIDE SEQUENCE</scope>
</reference>
<dbReference type="AlphaFoldDB" id="A0A8S1MG61"/>
<name>A0A8S1MG61_9CILI</name>
<dbReference type="InterPro" id="IPR044613">
    <property type="entry name" value="Nep1/2-like"/>
</dbReference>
<dbReference type="Proteomes" id="UP000692954">
    <property type="component" value="Unassembled WGS sequence"/>
</dbReference>
<evidence type="ECO:0000256" key="3">
    <source>
        <dbReference type="ARBA" id="ARBA00022807"/>
    </source>
</evidence>
<dbReference type="GO" id="GO:0019784">
    <property type="term" value="F:deNEDDylase activity"/>
    <property type="evidence" value="ECO:0007669"/>
    <property type="project" value="InterPro"/>
</dbReference>
<dbReference type="PANTHER" id="PTHR46468:SF1">
    <property type="entry name" value="SENTRIN-SPECIFIC PROTEASE 8"/>
    <property type="match status" value="1"/>
</dbReference>
<evidence type="ECO:0000259" key="4">
    <source>
        <dbReference type="PROSITE" id="PS50600"/>
    </source>
</evidence>
<proteinExistence type="predicted"/>
<dbReference type="PANTHER" id="PTHR46468">
    <property type="entry name" value="SENTRIN-SPECIFIC PROTEASE 8"/>
    <property type="match status" value="1"/>
</dbReference>
<feature type="domain" description="Ubiquitin-like protease family profile" evidence="4">
    <location>
        <begin position="251"/>
        <end position="429"/>
    </location>
</feature>
<sequence length="459" mass="54991">MGCLLGICPKKQPKKIYHVENNKHEKYQQQAHYQTHTHQEINYPNFQKNPEHQKQNSIIRQQCQLATQECDHSKRKTFLANSYQINDDQWDQNCEKYDFDLINLKDQSLLLFQNIQFYCDQKKLKIKSSQGYDYEVEGFIYKTEYDKNKNPKFTIQKGIFQINLEKKEFQLNGEGVEYCGKSEIIKHQGKFEKGKFLEDPKIMNCNQNQMEKKKQHTIIIIDMDTGKQVNLKQNNRKAKNQVQQIWCKYNQQISINDISILDSRKWLTSSIIDGYVLKLNLEGEEKYFQFKQSKRKEIKRILFLPSSFTTNFGDKYDLDKVKKLMKQELLEYSQMNLEITKIYKKIGLPINQRNFHWYFLLFDAELEQVEIFDSSSMFYDKQKSDEKLITTLEMLFKMNINNKMNHQNSGQQRDSYSCGYRVCSFMKFCFEKQFNETISYKYDESKIIKILKNTIVQVD</sequence>
<keyword evidence="3" id="KW-0788">Thiol protease</keyword>
<gene>
    <name evidence="5" type="ORF">PSON_ATCC_30995.1.T0370334</name>
</gene>
<dbReference type="InterPro" id="IPR003653">
    <property type="entry name" value="Peptidase_C48_C"/>
</dbReference>
<dbReference type="GO" id="GO:0006508">
    <property type="term" value="P:proteolysis"/>
    <property type="evidence" value="ECO:0007669"/>
    <property type="project" value="UniProtKB-KW"/>
</dbReference>
<evidence type="ECO:0000256" key="2">
    <source>
        <dbReference type="ARBA" id="ARBA00022801"/>
    </source>
</evidence>
<keyword evidence="1" id="KW-0645">Protease</keyword>
<evidence type="ECO:0000256" key="1">
    <source>
        <dbReference type="ARBA" id="ARBA00022670"/>
    </source>
</evidence>
<dbReference type="GO" id="GO:0000338">
    <property type="term" value="P:protein deneddylation"/>
    <property type="evidence" value="ECO:0007669"/>
    <property type="project" value="TreeGrafter"/>
</dbReference>
<comment type="caution">
    <text evidence="5">The sequence shown here is derived from an EMBL/GenBank/DDBJ whole genome shotgun (WGS) entry which is preliminary data.</text>
</comment>
<organism evidence="5 6">
    <name type="scientific">Paramecium sonneborni</name>
    <dbReference type="NCBI Taxonomy" id="65129"/>
    <lineage>
        <taxon>Eukaryota</taxon>
        <taxon>Sar</taxon>
        <taxon>Alveolata</taxon>
        <taxon>Ciliophora</taxon>
        <taxon>Intramacronucleata</taxon>
        <taxon>Oligohymenophorea</taxon>
        <taxon>Peniculida</taxon>
        <taxon>Parameciidae</taxon>
        <taxon>Paramecium</taxon>
    </lineage>
</organism>